<dbReference type="EMBL" id="JBFXLT010000057">
    <property type="protein sequence ID" value="KAL2811510.1"/>
    <property type="molecule type" value="Genomic_DNA"/>
</dbReference>
<feature type="region of interest" description="Disordered" evidence="1">
    <location>
        <begin position="29"/>
        <end position="160"/>
    </location>
</feature>
<reference evidence="2 3" key="1">
    <citation type="submission" date="2024-07" db="EMBL/GenBank/DDBJ databases">
        <title>Section-level genome sequencing and comparative genomics of Aspergillus sections Usti and Cavernicolus.</title>
        <authorList>
            <consortium name="Lawrence Berkeley National Laboratory"/>
            <person name="Nybo J.L."/>
            <person name="Vesth T.C."/>
            <person name="Theobald S."/>
            <person name="Frisvad J.C."/>
            <person name="Larsen T.O."/>
            <person name="Kjaerboelling I."/>
            <person name="Rothschild-Mancinelli K."/>
            <person name="Lyhne E.K."/>
            <person name="Kogle M.E."/>
            <person name="Barry K."/>
            <person name="Clum A."/>
            <person name="Na H."/>
            <person name="Ledsgaard L."/>
            <person name="Lin J."/>
            <person name="Lipzen A."/>
            <person name="Kuo A."/>
            <person name="Riley R."/>
            <person name="Mondo S."/>
            <person name="Labutti K."/>
            <person name="Haridas S."/>
            <person name="Pangalinan J."/>
            <person name="Salamov A.A."/>
            <person name="Simmons B.A."/>
            <person name="Magnuson J.K."/>
            <person name="Chen J."/>
            <person name="Drula E."/>
            <person name="Henrissat B."/>
            <person name="Wiebenga A."/>
            <person name="Lubbers R.J."/>
            <person name="Gomes A.C."/>
            <person name="Makela M.R."/>
            <person name="Stajich J."/>
            <person name="Grigoriev I.V."/>
            <person name="Mortensen U.H."/>
            <person name="De Vries R.P."/>
            <person name="Baker S.E."/>
            <person name="Andersen M.R."/>
        </authorList>
    </citation>
    <scope>NUCLEOTIDE SEQUENCE [LARGE SCALE GENOMIC DNA]</scope>
    <source>
        <strain evidence="2 3">CBS 588.65</strain>
    </source>
</reference>
<feature type="compositionally biased region" description="Polar residues" evidence="1">
    <location>
        <begin position="68"/>
        <end position="78"/>
    </location>
</feature>
<gene>
    <name evidence="2" type="ORF">BJX63DRAFT_433361</name>
</gene>
<protein>
    <submittedName>
        <fullName evidence="2">Uncharacterized protein</fullName>
    </submittedName>
</protein>
<dbReference type="PANTHER" id="PTHR42090">
    <property type="match status" value="1"/>
</dbReference>
<proteinExistence type="predicted"/>
<name>A0ABR4H7T2_9EURO</name>
<dbReference type="PANTHER" id="PTHR42090:SF1">
    <property type="match status" value="1"/>
</dbReference>
<feature type="compositionally biased region" description="Basic and acidic residues" evidence="1">
    <location>
        <begin position="102"/>
        <end position="160"/>
    </location>
</feature>
<accession>A0ABR4H7T2</accession>
<comment type="caution">
    <text evidence="2">The sequence shown here is derived from an EMBL/GenBank/DDBJ whole genome shotgun (WGS) entry which is preliminary data.</text>
</comment>
<organism evidence="2 3">
    <name type="scientific">Aspergillus granulosus</name>
    <dbReference type="NCBI Taxonomy" id="176169"/>
    <lineage>
        <taxon>Eukaryota</taxon>
        <taxon>Fungi</taxon>
        <taxon>Dikarya</taxon>
        <taxon>Ascomycota</taxon>
        <taxon>Pezizomycotina</taxon>
        <taxon>Eurotiomycetes</taxon>
        <taxon>Eurotiomycetidae</taxon>
        <taxon>Eurotiales</taxon>
        <taxon>Aspergillaceae</taxon>
        <taxon>Aspergillus</taxon>
        <taxon>Aspergillus subgen. Nidulantes</taxon>
    </lineage>
</organism>
<feature type="compositionally biased region" description="Polar residues" evidence="1">
    <location>
        <begin position="29"/>
        <end position="40"/>
    </location>
</feature>
<keyword evidence="3" id="KW-1185">Reference proteome</keyword>
<evidence type="ECO:0000313" key="2">
    <source>
        <dbReference type="EMBL" id="KAL2811510.1"/>
    </source>
</evidence>
<evidence type="ECO:0000256" key="1">
    <source>
        <dbReference type="SAM" id="MobiDB-lite"/>
    </source>
</evidence>
<sequence>MWKDVAIPVRHLTRAALYAQATQQTFLPRTLAQSQSQRAFTSIPRRQAQPQDEEDHYHDRNALDPSRTEASQSGTTDEVSQRAAAFDPSKTSPESEIGASREQTRREGSKRDPLGVSAGDKDVGRERDPMEGSAEKNVDKEEHSSRGSARKNRETKAGRG</sequence>
<evidence type="ECO:0000313" key="3">
    <source>
        <dbReference type="Proteomes" id="UP001610334"/>
    </source>
</evidence>
<dbReference type="Proteomes" id="UP001610334">
    <property type="component" value="Unassembled WGS sequence"/>
</dbReference>